<proteinExistence type="predicted"/>
<dbReference type="SUPFAM" id="SSF46689">
    <property type="entry name" value="Homeodomain-like"/>
    <property type="match status" value="1"/>
</dbReference>
<evidence type="ECO:0000259" key="4">
    <source>
        <dbReference type="PROSITE" id="PS01124"/>
    </source>
</evidence>
<accession>A0A1G9QPY4</accession>
<keyword evidence="3" id="KW-0804">Transcription</keyword>
<evidence type="ECO:0000313" key="5">
    <source>
        <dbReference type="EMBL" id="SDM12345.1"/>
    </source>
</evidence>
<evidence type="ECO:0000313" key="6">
    <source>
        <dbReference type="Proteomes" id="UP000199226"/>
    </source>
</evidence>
<dbReference type="GO" id="GO:0003700">
    <property type="term" value="F:DNA-binding transcription factor activity"/>
    <property type="evidence" value="ECO:0007669"/>
    <property type="project" value="InterPro"/>
</dbReference>
<protein>
    <submittedName>
        <fullName evidence="5">AraC-type DNA-binding protein</fullName>
    </submittedName>
</protein>
<dbReference type="InterPro" id="IPR018060">
    <property type="entry name" value="HTH_AraC"/>
</dbReference>
<organism evidence="5 6">
    <name type="scientific">Daejeonella rubra</name>
    <dbReference type="NCBI Taxonomy" id="990371"/>
    <lineage>
        <taxon>Bacteria</taxon>
        <taxon>Pseudomonadati</taxon>
        <taxon>Bacteroidota</taxon>
        <taxon>Sphingobacteriia</taxon>
        <taxon>Sphingobacteriales</taxon>
        <taxon>Sphingobacteriaceae</taxon>
        <taxon>Daejeonella</taxon>
    </lineage>
</organism>
<dbReference type="EMBL" id="FNHH01000006">
    <property type="protein sequence ID" value="SDM12345.1"/>
    <property type="molecule type" value="Genomic_DNA"/>
</dbReference>
<dbReference type="Gene3D" id="1.10.10.60">
    <property type="entry name" value="Homeodomain-like"/>
    <property type="match status" value="1"/>
</dbReference>
<evidence type="ECO:0000256" key="3">
    <source>
        <dbReference type="ARBA" id="ARBA00023163"/>
    </source>
</evidence>
<keyword evidence="2 5" id="KW-0238">DNA-binding</keyword>
<dbReference type="OrthoDB" id="952277at2"/>
<keyword evidence="6" id="KW-1185">Reference proteome</keyword>
<name>A0A1G9QPY4_9SPHI</name>
<dbReference type="Pfam" id="PF12833">
    <property type="entry name" value="HTH_18"/>
    <property type="match status" value="1"/>
</dbReference>
<dbReference type="GO" id="GO:0043565">
    <property type="term" value="F:sequence-specific DNA binding"/>
    <property type="evidence" value="ECO:0007669"/>
    <property type="project" value="InterPro"/>
</dbReference>
<dbReference type="PROSITE" id="PS01124">
    <property type="entry name" value="HTH_ARAC_FAMILY_2"/>
    <property type="match status" value="1"/>
</dbReference>
<reference evidence="6" key="1">
    <citation type="submission" date="2016-10" db="EMBL/GenBank/DDBJ databases">
        <authorList>
            <person name="Varghese N."/>
            <person name="Submissions S."/>
        </authorList>
    </citation>
    <scope>NUCLEOTIDE SEQUENCE [LARGE SCALE GENOMIC DNA]</scope>
    <source>
        <strain evidence="6">DSM 24536</strain>
    </source>
</reference>
<dbReference type="PANTHER" id="PTHR43280:SF2">
    <property type="entry name" value="HTH-TYPE TRANSCRIPTIONAL REGULATOR EXSA"/>
    <property type="match status" value="1"/>
</dbReference>
<dbReference type="SMART" id="SM00342">
    <property type="entry name" value="HTH_ARAC"/>
    <property type="match status" value="1"/>
</dbReference>
<feature type="domain" description="HTH araC/xylS-type" evidence="4">
    <location>
        <begin position="71"/>
        <end position="175"/>
    </location>
</feature>
<evidence type="ECO:0000256" key="2">
    <source>
        <dbReference type="ARBA" id="ARBA00023125"/>
    </source>
</evidence>
<dbReference type="AlphaFoldDB" id="A0A1G9QPY4"/>
<dbReference type="PANTHER" id="PTHR43280">
    <property type="entry name" value="ARAC-FAMILY TRANSCRIPTIONAL REGULATOR"/>
    <property type="match status" value="1"/>
</dbReference>
<dbReference type="InterPro" id="IPR009057">
    <property type="entry name" value="Homeodomain-like_sf"/>
</dbReference>
<sequence>MELFIKNMVCIRCKMIVKLELEKAGLTFDRLELGRVHITGTPGLDQLEEFRQGLINSGLELIKSKKSILVEKIKNVIFEMLNNTAEPLRMNFSDHLSEKLNLDYTYLANMFSESQETSIEQFIIKQKIQKVKYLISCNELTLTEISWKMHYSSVAHLSTQFKKVTGITPSIYKQYPQSRYLLLENV</sequence>
<gene>
    <name evidence="5" type="ORF">SAMN05421813_106119</name>
</gene>
<dbReference type="STRING" id="990371.SAMN05421813_106119"/>
<evidence type="ECO:0000256" key="1">
    <source>
        <dbReference type="ARBA" id="ARBA00023015"/>
    </source>
</evidence>
<keyword evidence="1" id="KW-0805">Transcription regulation</keyword>
<dbReference type="Proteomes" id="UP000199226">
    <property type="component" value="Unassembled WGS sequence"/>
</dbReference>